<name>A0A3S3SY23_9GAMM</name>
<dbReference type="InterPro" id="IPR011075">
    <property type="entry name" value="TetR_C"/>
</dbReference>
<dbReference type="OrthoDB" id="270177at2"/>
<dbReference type="InterPro" id="IPR009057">
    <property type="entry name" value="Homeodomain-like_sf"/>
</dbReference>
<sequence length="204" mass="23389">MARTKNFDREEKLLLAMELFWQQGYADTSVSDLVNHLGINRFSLYNTYVDKESLYREALDYYLKKISFPMLSESLHESACYPDIVAYLKCFAALQREQKCGCFMQNAILERAYNDDEVLDAGSQLYQALSGSFTNAIENAQRQGELRMIIEPAKLSHFLVMQMQGIRVLGKARQYEMMDDAMSVLLMMLEGQKVSGANEQTPDI</sequence>
<dbReference type="PANTHER" id="PTHR47506">
    <property type="entry name" value="TRANSCRIPTIONAL REGULATORY PROTEIN"/>
    <property type="match status" value="1"/>
</dbReference>
<keyword evidence="1" id="KW-0805">Transcription regulation</keyword>
<keyword evidence="2 4" id="KW-0238">DNA-binding</keyword>
<gene>
    <name evidence="6" type="ORF">EDI28_13410</name>
</gene>
<dbReference type="GO" id="GO:0003677">
    <property type="term" value="F:DNA binding"/>
    <property type="evidence" value="ECO:0007669"/>
    <property type="project" value="UniProtKB-UniRule"/>
</dbReference>
<dbReference type="InterPro" id="IPR001647">
    <property type="entry name" value="HTH_TetR"/>
</dbReference>
<reference evidence="6 7" key="1">
    <citation type="submission" date="2018-11" db="EMBL/GenBank/DDBJ databases">
        <title>Photobacterium sp. BEI247 sp. nov., a marine bacterium isolated from Yongle Blue Hole in the South China Sea.</title>
        <authorList>
            <person name="Wang X."/>
        </authorList>
    </citation>
    <scope>NUCLEOTIDE SEQUENCE [LARGE SCALE GENOMIC DNA]</scope>
    <source>
        <strain evidence="7">BEI247</strain>
    </source>
</reference>
<evidence type="ECO:0000313" key="6">
    <source>
        <dbReference type="EMBL" id="RWX54745.1"/>
    </source>
</evidence>
<evidence type="ECO:0000256" key="1">
    <source>
        <dbReference type="ARBA" id="ARBA00023015"/>
    </source>
</evidence>
<dbReference type="AlphaFoldDB" id="A0A3S3SY23"/>
<evidence type="ECO:0000313" key="7">
    <source>
        <dbReference type="Proteomes" id="UP000287563"/>
    </source>
</evidence>
<accession>A0A3S3SY23</accession>
<dbReference type="Pfam" id="PF16925">
    <property type="entry name" value="TetR_C_13"/>
    <property type="match status" value="1"/>
</dbReference>
<protein>
    <submittedName>
        <fullName evidence="6">TetR/AcrR family transcriptional regulator</fullName>
    </submittedName>
</protein>
<keyword evidence="7" id="KW-1185">Reference proteome</keyword>
<dbReference type="Gene3D" id="1.10.357.10">
    <property type="entry name" value="Tetracycline Repressor, domain 2"/>
    <property type="match status" value="1"/>
</dbReference>
<dbReference type="SUPFAM" id="SSF48498">
    <property type="entry name" value="Tetracyclin repressor-like, C-terminal domain"/>
    <property type="match status" value="1"/>
</dbReference>
<evidence type="ECO:0000256" key="3">
    <source>
        <dbReference type="ARBA" id="ARBA00023163"/>
    </source>
</evidence>
<evidence type="ECO:0000259" key="5">
    <source>
        <dbReference type="PROSITE" id="PS50977"/>
    </source>
</evidence>
<dbReference type="PANTHER" id="PTHR47506:SF10">
    <property type="entry name" value="TRANSCRIPTIONAL REGULATORY PROTEIN"/>
    <property type="match status" value="1"/>
</dbReference>
<feature type="DNA-binding region" description="H-T-H motif" evidence="4">
    <location>
        <begin position="29"/>
        <end position="48"/>
    </location>
</feature>
<organism evidence="6 7">
    <name type="scientific">Photobacterium chitinilyticum</name>
    <dbReference type="NCBI Taxonomy" id="2485123"/>
    <lineage>
        <taxon>Bacteria</taxon>
        <taxon>Pseudomonadati</taxon>
        <taxon>Pseudomonadota</taxon>
        <taxon>Gammaproteobacteria</taxon>
        <taxon>Vibrionales</taxon>
        <taxon>Vibrionaceae</taxon>
        <taxon>Photobacterium</taxon>
    </lineage>
</organism>
<comment type="caution">
    <text evidence="6">The sequence shown here is derived from an EMBL/GenBank/DDBJ whole genome shotgun (WGS) entry which is preliminary data.</text>
</comment>
<dbReference type="EMBL" id="RJLM01000005">
    <property type="protein sequence ID" value="RWX54745.1"/>
    <property type="molecule type" value="Genomic_DNA"/>
</dbReference>
<feature type="domain" description="HTH tetR-type" evidence="5">
    <location>
        <begin position="6"/>
        <end position="66"/>
    </location>
</feature>
<evidence type="ECO:0000256" key="4">
    <source>
        <dbReference type="PROSITE-ProRule" id="PRU00335"/>
    </source>
</evidence>
<dbReference type="Gene3D" id="1.10.10.60">
    <property type="entry name" value="Homeodomain-like"/>
    <property type="match status" value="1"/>
</dbReference>
<evidence type="ECO:0000256" key="2">
    <source>
        <dbReference type="ARBA" id="ARBA00023125"/>
    </source>
</evidence>
<dbReference type="Proteomes" id="UP000287563">
    <property type="component" value="Unassembled WGS sequence"/>
</dbReference>
<keyword evidence="3" id="KW-0804">Transcription</keyword>
<dbReference type="SUPFAM" id="SSF46689">
    <property type="entry name" value="Homeodomain-like"/>
    <property type="match status" value="1"/>
</dbReference>
<proteinExistence type="predicted"/>
<dbReference type="Pfam" id="PF00440">
    <property type="entry name" value="TetR_N"/>
    <property type="match status" value="1"/>
</dbReference>
<dbReference type="InterPro" id="IPR036271">
    <property type="entry name" value="Tet_transcr_reg_TetR-rel_C_sf"/>
</dbReference>
<dbReference type="RefSeq" id="WP_128784372.1">
    <property type="nucleotide sequence ID" value="NZ_JAKJSG010000027.1"/>
</dbReference>
<dbReference type="PROSITE" id="PS50977">
    <property type="entry name" value="HTH_TETR_2"/>
    <property type="match status" value="1"/>
</dbReference>